<dbReference type="OrthoDB" id="62952at2759"/>
<name>A0A1Y1YGP3_9PLEO</name>
<gene>
    <name evidence="2" type="ORF">BCR34DRAFT_593605</name>
</gene>
<evidence type="ECO:0000313" key="3">
    <source>
        <dbReference type="Proteomes" id="UP000193144"/>
    </source>
</evidence>
<dbReference type="EMBL" id="MCFA01000240">
    <property type="protein sequence ID" value="ORX97139.1"/>
    <property type="molecule type" value="Genomic_DNA"/>
</dbReference>
<feature type="region of interest" description="Disordered" evidence="1">
    <location>
        <begin position="158"/>
        <end position="188"/>
    </location>
</feature>
<organism evidence="2 3">
    <name type="scientific">Clohesyomyces aquaticus</name>
    <dbReference type="NCBI Taxonomy" id="1231657"/>
    <lineage>
        <taxon>Eukaryota</taxon>
        <taxon>Fungi</taxon>
        <taxon>Dikarya</taxon>
        <taxon>Ascomycota</taxon>
        <taxon>Pezizomycotina</taxon>
        <taxon>Dothideomycetes</taxon>
        <taxon>Pleosporomycetidae</taxon>
        <taxon>Pleosporales</taxon>
        <taxon>Lindgomycetaceae</taxon>
        <taxon>Clohesyomyces</taxon>
    </lineage>
</organism>
<evidence type="ECO:0000313" key="2">
    <source>
        <dbReference type="EMBL" id="ORX97139.1"/>
    </source>
</evidence>
<dbReference type="Proteomes" id="UP000193144">
    <property type="component" value="Unassembled WGS sequence"/>
</dbReference>
<protein>
    <submittedName>
        <fullName evidence="2">Uncharacterized protein</fullName>
    </submittedName>
</protein>
<keyword evidence="3" id="KW-1185">Reference proteome</keyword>
<comment type="caution">
    <text evidence="2">The sequence shown here is derived from an EMBL/GenBank/DDBJ whole genome shotgun (WGS) entry which is preliminary data.</text>
</comment>
<reference evidence="2 3" key="1">
    <citation type="submission" date="2016-07" db="EMBL/GenBank/DDBJ databases">
        <title>Pervasive Adenine N6-methylation of Active Genes in Fungi.</title>
        <authorList>
            <consortium name="DOE Joint Genome Institute"/>
            <person name="Mondo S.J."/>
            <person name="Dannebaum R.O."/>
            <person name="Kuo R.C."/>
            <person name="Labutti K."/>
            <person name="Haridas S."/>
            <person name="Kuo A."/>
            <person name="Salamov A."/>
            <person name="Ahrendt S.R."/>
            <person name="Lipzen A."/>
            <person name="Sullivan W."/>
            <person name="Andreopoulos W.B."/>
            <person name="Clum A."/>
            <person name="Lindquist E."/>
            <person name="Daum C."/>
            <person name="Ramamoorthy G.K."/>
            <person name="Gryganskyi A."/>
            <person name="Culley D."/>
            <person name="Magnuson J.K."/>
            <person name="James T.Y."/>
            <person name="O'Malley M.A."/>
            <person name="Stajich J.E."/>
            <person name="Spatafora J.W."/>
            <person name="Visel A."/>
            <person name="Grigoriev I.V."/>
        </authorList>
    </citation>
    <scope>NUCLEOTIDE SEQUENCE [LARGE SCALE GENOMIC DNA]</scope>
    <source>
        <strain evidence="2 3">CBS 115471</strain>
    </source>
</reference>
<sequence>MYGWDGLRCCTRRLLHLDNRASTLLQFLGTNAFEYVRAIEIHVDLEFSIDINWLILQDFADKLRARRARHLTIKFTAATLTVEGEEAKEAETEENEVEFLRLLQALRGVPGFTDVIFEVADLSKGEDAQHLVERASAMRDSLLRGTKLRRAAPPVTVRKGRLAGQSGNHNGLELTKGRSRPPGSYYNP</sequence>
<evidence type="ECO:0000256" key="1">
    <source>
        <dbReference type="SAM" id="MobiDB-lite"/>
    </source>
</evidence>
<dbReference type="AlphaFoldDB" id="A0A1Y1YGP3"/>
<accession>A0A1Y1YGP3</accession>
<proteinExistence type="predicted"/>